<accession>A0A061BDW9</accession>
<evidence type="ECO:0000256" key="5">
    <source>
        <dbReference type="SAM" id="MobiDB-lite"/>
    </source>
</evidence>
<feature type="transmembrane region" description="Helical" evidence="6">
    <location>
        <begin position="168"/>
        <end position="187"/>
    </location>
</feature>
<reference evidence="7" key="1">
    <citation type="journal article" date="2014" name="Genome Announc.">
        <title>Draft genome sequence of Rhodosporidium toruloides CECT1137, an oleaginous yeast of biotechnological interest.</title>
        <authorList>
            <person name="Morin N."/>
            <person name="Calcas X."/>
            <person name="Devillers H."/>
            <person name="Durrens P."/>
            <person name="Sherman D.J."/>
            <person name="Nicaud J.-M."/>
            <person name="Neuveglise C."/>
        </authorList>
    </citation>
    <scope>NUCLEOTIDE SEQUENCE</scope>
    <source>
        <strain evidence="7">CECT1137</strain>
    </source>
</reference>
<proteinExistence type="predicted"/>
<evidence type="ECO:0000256" key="3">
    <source>
        <dbReference type="ARBA" id="ARBA00022989"/>
    </source>
</evidence>
<dbReference type="PANTHER" id="PTHR14856:SF9">
    <property type="entry name" value="PQ-LOOP REPEAT-CONTAINING PROTEIN 1"/>
    <property type="match status" value="1"/>
</dbReference>
<protein>
    <submittedName>
        <fullName evidence="7">RHTO0S16e02938g1_1</fullName>
    </submittedName>
</protein>
<dbReference type="AlphaFoldDB" id="A0A061BDW9"/>
<dbReference type="Pfam" id="PF04193">
    <property type="entry name" value="PQ-loop"/>
    <property type="match status" value="1"/>
</dbReference>
<dbReference type="InterPro" id="IPR052241">
    <property type="entry name" value="SLC66/Scramblase_ANY1"/>
</dbReference>
<feature type="transmembrane region" description="Helical" evidence="6">
    <location>
        <begin position="104"/>
        <end position="127"/>
    </location>
</feature>
<keyword evidence="4 6" id="KW-0472">Membrane</keyword>
<feature type="transmembrane region" description="Helical" evidence="6">
    <location>
        <begin position="63"/>
        <end position="83"/>
    </location>
</feature>
<feature type="transmembrane region" description="Helical" evidence="6">
    <location>
        <begin position="133"/>
        <end position="156"/>
    </location>
</feature>
<dbReference type="PANTHER" id="PTHR14856">
    <property type="entry name" value="PQ-LOOP REPEAT-CONTAINING PROTEIN 1-LIKE PROTEIN"/>
    <property type="match status" value="1"/>
</dbReference>
<evidence type="ECO:0000256" key="6">
    <source>
        <dbReference type="SAM" id="Phobius"/>
    </source>
</evidence>
<dbReference type="GO" id="GO:0005802">
    <property type="term" value="C:trans-Golgi network"/>
    <property type="evidence" value="ECO:0007669"/>
    <property type="project" value="TreeGrafter"/>
</dbReference>
<gene>
    <name evidence="7" type="ORF">RHTO0S_16e02938g</name>
</gene>
<name>A0A061BDW9_RHOTO</name>
<sequence>MGWASVLAGVGMAVGPPLAYGDQYWSINKKHDSRGFSIDVCAILIIANLTRLVYWLGDHYQTYLLVQSILMVVAQFGLLYVCLKYRPRDWDETRPYRIANFWQWPNFGAYLEFSAILVVAHSVLFLLLHRFDFYVQLLGLIALGLEATLPIPQVLANYHAKSTAGFRPSVLAGWCGGDAFKLVYFFVTPNPWQFRACAAFQFGVDIVLCVQTFLFRHKTAADLRERAELRDTAGVAGAEALLESQGDRHEEEDESEDEERRAGGYGREGRK</sequence>
<dbReference type="InterPro" id="IPR006603">
    <property type="entry name" value="PQ-loop_rpt"/>
</dbReference>
<organism evidence="7">
    <name type="scientific">Rhodotorula toruloides</name>
    <name type="common">Yeast</name>
    <name type="synonym">Rhodosporidium toruloides</name>
    <dbReference type="NCBI Taxonomy" id="5286"/>
    <lineage>
        <taxon>Eukaryota</taxon>
        <taxon>Fungi</taxon>
        <taxon>Dikarya</taxon>
        <taxon>Basidiomycota</taxon>
        <taxon>Pucciniomycotina</taxon>
        <taxon>Microbotryomycetes</taxon>
        <taxon>Sporidiobolales</taxon>
        <taxon>Sporidiobolaceae</taxon>
        <taxon>Rhodotorula</taxon>
    </lineage>
</organism>
<dbReference type="GO" id="GO:0005829">
    <property type="term" value="C:cytosol"/>
    <property type="evidence" value="ECO:0007669"/>
    <property type="project" value="GOC"/>
</dbReference>
<comment type="subcellular location">
    <subcellularLocation>
        <location evidence="1">Membrane</location>
        <topology evidence="1">Multi-pass membrane protein</topology>
    </subcellularLocation>
</comment>
<evidence type="ECO:0000256" key="4">
    <source>
        <dbReference type="ARBA" id="ARBA00023136"/>
    </source>
</evidence>
<keyword evidence="3 6" id="KW-1133">Transmembrane helix</keyword>
<keyword evidence="2 6" id="KW-0812">Transmembrane</keyword>
<evidence type="ECO:0000256" key="1">
    <source>
        <dbReference type="ARBA" id="ARBA00004141"/>
    </source>
</evidence>
<dbReference type="OrthoDB" id="292213at2759"/>
<feature type="transmembrane region" description="Helical" evidence="6">
    <location>
        <begin position="36"/>
        <end position="57"/>
    </location>
</feature>
<feature type="region of interest" description="Disordered" evidence="5">
    <location>
        <begin position="240"/>
        <end position="271"/>
    </location>
</feature>
<dbReference type="EMBL" id="LK052951">
    <property type="protein sequence ID" value="CDR48179.1"/>
    <property type="molecule type" value="Genomic_DNA"/>
</dbReference>
<dbReference type="GO" id="GO:0016020">
    <property type="term" value="C:membrane"/>
    <property type="evidence" value="ECO:0007669"/>
    <property type="project" value="UniProtKB-SubCell"/>
</dbReference>
<dbReference type="GO" id="GO:0005768">
    <property type="term" value="C:endosome"/>
    <property type="evidence" value="ECO:0007669"/>
    <property type="project" value="TreeGrafter"/>
</dbReference>
<feature type="compositionally biased region" description="Basic and acidic residues" evidence="5">
    <location>
        <begin position="258"/>
        <end position="271"/>
    </location>
</feature>
<dbReference type="GO" id="GO:0042147">
    <property type="term" value="P:retrograde transport, endosome to Golgi"/>
    <property type="evidence" value="ECO:0007669"/>
    <property type="project" value="TreeGrafter"/>
</dbReference>
<evidence type="ECO:0000313" key="7">
    <source>
        <dbReference type="EMBL" id="CDR48179.1"/>
    </source>
</evidence>
<evidence type="ECO:0000256" key="2">
    <source>
        <dbReference type="ARBA" id="ARBA00022692"/>
    </source>
</evidence>
<dbReference type="Gene3D" id="1.20.1280.290">
    <property type="match status" value="2"/>
</dbReference>
<dbReference type="GO" id="GO:0045332">
    <property type="term" value="P:phospholipid translocation"/>
    <property type="evidence" value="ECO:0007669"/>
    <property type="project" value="TreeGrafter"/>
</dbReference>